<dbReference type="Gene3D" id="1.25.40.10">
    <property type="entry name" value="Tetratricopeptide repeat domain"/>
    <property type="match status" value="1"/>
</dbReference>
<evidence type="ECO:0000313" key="2">
    <source>
        <dbReference type="RefSeq" id="XP_010943981.1"/>
    </source>
</evidence>
<dbReference type="InterPro" id="IPR046960">
    <property type="entry name" value="PPR_At4g14850-like_plant"/>
</dbReference>
<dbReference type="OrthoDB" id="9990610at2759"/>
<dbReference type="RefSeq" id="XP_010943981.1">
    <property type="nucleotide sequence ID" value="XM_010945679.1"/>
</dbReference>
<gene>
    <name evidence="2" type="primary">LOC105061583</name>
</gene>
<organism evidence="1 2">
    <name type="scientific">Elaeis guineensis var. tenera</name>
    <name type="common">Oil palm</name>
    <dbReference type="NCBI Taxonomy" id="51953"/>
    <lineage>
        <taxon>Eukaryota</taxon>
        <taxon>Viridiplantae</taxon>
        <taxon>Streptophyta</taxon>
        <taxon>Embryophyta</taxon>
        <taxon>Tracheophyta</taxon>
        <taxon>Spermatophyta</taxon>
        <taxon>Magnoliopsida</taxon>
        <taxon>Liliopsida</taxon>
        <taxon>Arecaceae</taxon>
        <taxon>Arecoideae</taxon>
        <taxon>Cocoseae</taxon>
        <taxon>Elaeidinae</taxon>
        <taxon>Elaeis</taxon>
    </lineage>
</organism>
<sequence length="176" mass="19109">MSDGGAATVAHLQCCATLRDLHQVHTQMTKTQHDRSSFLAGKLVAFCSHRNLMDYALSVFAHTSSPGLFARNSIIHGYHQASSPHLALLFFASRPTLPPNSDTFPLLFKACAQLHDLLLGKALHGHLVKLGFHSDLHVQTALLSLYRFTPPAAKSYLRASCSLLIPTETPSLAGTP</sequence>
<evidence type="ECO:0000313" key="1">
    <source>
        <dbReference type="Proteomes" id="UP000504607"/>
    </source>
</evidence>
<dbReference type="PANTHER" id="PTHR47926">
    <property type="entry name" value="PENTATRICOPEPTIDE REPEAT-CONTAINING PROTEIN"/>
    <property type="match status" value="1"/>
</dbReference>
<dbReference type="AlphaFoldDB" id="A0A6I9SJ37"/>
<accession>A0A6I9SJ37</accession>
<proteinExistence type="predicted"/>
<dbReference type="KEGG" id="egu:105061583"/>
<protein>
    <submittedName>
        <fullName evidence="2">Pentatricopeptide repeat-containing protein At3g05240</fullName>
    </submittedName>
</protein>
<dbReference type="GeneID" id="105061583"/>
<dbReference type="InParanoid" id="A0A6I9SJ37"/>
<dbReference type="GO" id="GO:0003723">
    <property type="term" value="F:RNA binding"/>
    <property type="evidence" value="ECO:0007669"/>
    <property type="project" value="InterPro"/>
</dbReference>
<name>A0A6I9SJ37_ELAGV</name>
<dbReference type="Proteomes" id="UP000504607">
    <property type="component" value="Unplaced"/>
</dbReference>
<dbReference type="GO" id="GO:0009451">
    <property type="term" value="P:RNA modification"/>
    <property type="evidence" value="ECO:0007669"/>
    <property type="project" value="InterPro"/>
</dbReference>
<keyword evidence="1" id="KW-1185">Reference proteome</keyword>
<dbReference type="InterPro" id="IPR011990">
    <property type="entry name" value="TPR-like_helical_dom_sf"/>
</dbReference>
<reference evidence="2" key="1">
    <citation type="submission" date="2025-08" db="UniProtKB">
        <authorList>
            <consortium name="RefSeq"/>
        </authorList>
    </citation>
    <scope>IDENTIFICATION</scope>
</reference>